<sequence length="79" mass="8904">MKYIIGVLLTLLLLLVTMYLALGFWGISMFDAMHLNNAFKTIGILFVASILLVLIVSYFFKNPHKGYDTTKGNIAHPKK</sequence>
<keyword evidence="3" id="KW-1185">Reference proteome</keyword>
<dbReference type="AlphaFoldDB" id="A0A6I3LLJ8"/>
<gene>
    <name evidence="2" type="ORF">GJV76_09675</name>
</gene>
<accession>A0A6I3LLJ8</accession>
<reference evidence="2 3" key="1">
    <citation type="submission" date="2019-11" db="EMBL/GenBank/DDBJ databases">
        <title>Genome of Strain BIT-d1.</title>
        <authorList>
            <person name="Yang Y."/>
        </authorList>
    </citation>
    <scope>NUCLEOTIDE SEQUENCE [LARGE SCALE GENOMIC DNA]</scope>
    <source>
        <strain evidence="2 3">BIT-d1</strain>
    </source>
</reference>
<keyword evidence="1" id="KW-1133">Transmembrane helix</keyword>
<dbReference type="RefSeq" id="WP_155092412.1">
    <property type="nucleotide sequence ID" value="NZ_CP102754.1"/>
</dbReference>
<keyword evidence="1" id="KW-0812">Transmembrane</keyword>
<dbReference type="Proteomes" id="UP000438760">
    <property type="component" value="Unassembled WGS sequence"/>
</dbReference>
<feature type="transmembrane region" description="Helical" evidence="1">
    <location>
        <begin position="39"/>
        <end position="60"/>
    </location>
</feature>
<dbReference type="OrthoDB" id="1452462at2"/>
<dbReference type="EMBL" id="WMJX01000018">
    <property type="protein sequence ID" value="MTG98386.1"/>
    <property type="molecule type" value="Genomic_DNA"/>
</dbReference>
<evidence type="ECO:0000313" key="2">
    <source>
        <dbReference type="EMBL" id="MTG98386.1"/>
    </source>
</evidence>
<proteinExistence type="predicted"/>
<organism evidence="2 3">
    <name type="scientific">Myroides albus</name>
    <dbReference type="NCBI Taxonomy" id="2562892"/>
    <lineage>
        <taxon>Bacteria</taxon>
        <taxon>Pseudomonadati</taxon>
        <taxon>Bacteroidota</taxon>
        <taxon>Flavobacteriia</taxon>
        <taxon>Flavobacteriales</taxon>
        <taxon>Flavobacteriaceae</taxon>
        <taxon>Myroides</taxon>
    </lineage>
</organism>
<keyword evidence="1" id="KW-0472">Membrane</keyword>
<comment type="caution">
    <text evidence="2">The sequence shown here is derived from an EMBL/GenBank/DDBJ whole genome shotgun (WGS) entry which is preliminary data.</text>
</comment>
<evidence type="ECO:0000256" key="1">
    <source>
        <dbReference type="SAM" id="Phobius"/>
    </source>
</evidence>
<name>A0A6I3LLJ8_9FLAO</name>
<evidence type="ECO:0000313" key="3">
    <source>
        <dbReference type="Proteomes" id="UP000438760"/>
    </source>
</evidence>
<protein>
    <submittedName>
        <fullName evidence="2">Uncharacterized protein</fullName>
    </submittedName>
</protein>